<organism evidence="1 2">
    <name type="scientific">Folsomia candida</name>
    <name type="common">Springtail</name>
    <dbReference type="NCBI Taxonomy" id="158441"/>
    <lineage>
        <taxon>Eukaryota</taxon>
        <taxon>Metazoa</taxon>
        <taxon>Ecdysozoa</taxon>
        <taxon>Arthropoda</taxon>
        <taxon>Hexapoda</taxon>
        <taxon>Collembola</taxon>
        <taxon>Entomobryomorpha</taxon>
        <taxon>Isotomoidea</taxon>
        <taxon>Isotomidae</taxon>
        <taxon>Proisotominae</taxon>
        <taxon>Folsomia</taxon>
    </lineage>
</organism>
<dbReference type="EMBL" id="LNIX01000005">
    <property type="protein sequence ID" value="OXA53734.1"/>
    <property type="molecule type" value="Genomic_DNA"/>
</dbReference>
<gene>
    <name evidence="1" type="ORF">Fcan01_11173</name>
</gene>
<dbReference type="AlphaFoldDB" id="A0A226E9E3"/>
<keyword evidence="2" id="KW-1185">Reference proteome</keyword>
<reference evidence="1 2" key="1">
    <citation type="submission" date="2015-12" db="EMBL/GenBank/DDBJ databases">
        <title>The genome of Folsomia candida.</title>
        <authorList>
            <person name="Faddeeva A."/>
            <person name="Derks M.F."/>
            <person name="Anvar Y."/>
            <person name="Smit S."/>
            <person name="Van Straalen N."/>
            <person name="Roelofs D."/>
        </authorList>
    </citation>
    <scope>NUCLEOTIDE SEQUENCE [LARGE SCALE GENOMIC DNA]</scope>
    <source>
        <strain evidence="1 2">VU population</strain>
        <tissue evidence="1">Whole body</tissue>
    </source>
</reference>
<dbReference type="Proteomes" id="UP000198287">
    <property type="component" value="Unassembled WGS sequence"/>
</dbReference>
<evidence type="ECO:0000313" key="1">
    <source>
        <dbReference type="EMBL" id="OXA53734.1"/>
    </source>
</evidence>
<evidence type="ECO:0000313" key="2">
    <source>
        <dbReference type="Proteomes" id="UP000198287"/>
    </source>
</evidence>
<protein>
    <submittedName>
        <fullName evidence="1">Uncharacterized protein</fullName>
    </submittedName>
</protein>
<comment type="caution">
    <text evidence="1">The sequence shown here is derived from an EMBL/GenBank/DDBJ whole genome shotgun (WGS) entry which is preliminary data.</text>
</comment>
<name>A0A226E9E3_FOLCA</name>
<accession>A0A226E9E3</accession>
<proteinExistence type="predicted"/>
<sequence length="217" mass="24892">MGTKEFLGCLGPPEKSRDHAAKDVWCGRNKRIDFGFRVEFEITELNEILSSILKVLRIYVTRKEEQVEIGVSRWLENLRVLEIKASSVFGEVLKWAPNLRWLAIWTEEFLGPYMAAKYRRKTQVFPALEDYVTARFHNSRHTGNFSIEFKQISENGADYRRKFCGILTSIEEILYLCRICGAVGVGIFGVNAVLSIRADIPVSVRVSDKVAEYGKDY</sequence>